<dbReference type="InterPro" id="IPR046847">
    <property type="entry name" value="Xre-like_HTH"/>
</dbReference>
<feature type="domain" description="Antitoxin Xre/MbcA/ParS-like toxin-binding" evidence="1">
    <location>
        <begin position="73"/>
        <end position="121"/>
    </location>
</feature>
<accession>A0A4R6UQJ6</accession>
<organism evidence="3 4">
    <name type="scientific">Permianibacter aggregans</name>
    <dbReference type="NCBI Taxonomy" id="1510150"/>
    <lineage>
        <taxon>Bacteria</taxon>
        <taxon>Pseudomonadati</taxon>
        <taxon>Pseudomonadota</taxon>
        <taxon>Gammaproteobacteria</taxon>
        <taxon>Pseudomonadales</taxon>
        <taxon>Pseudomonadaceae</taxon>
        <taxon>Permianibacter</taxon>
    </lineage>
</organism>
<protein>
    <submittedName>
        <fullName evidence="3">Uncharacterized protein DUF2384</fullName>
    </submittedName>
</protein>
<dbReference type="InterPro" id="IPR024467">
    <property type="entry name" value="Xre/MbcA/ParS-like_toxin-bd"/>
</dbReference>
<dbReference type="Pfam" id="PF09722">
    <property type="entry name" value="Xre_MbcA_ParS_C"/>
    <property type="match status" value="1"/>
</dbReference>
<comment type="caution">
    <text evidence="3">The sequence shown here is derived from an EMBL/GenBank/DDBJ whole genome shotgun (WGS) entry which is preliminary data.</text>
</comment>
<evidence type="ECO:0000313" key="3">
    <source>
        <dbReference type="EMBL" id="TDQ49528.1"/>
    </source>
</evidence>
<evidence type="ECO:0000259" key="2">
    <source>
        <dbReference type="Pfam" id="PF20432"/>
    </source>
</evidence>
<proteinExistence type="predicted"/>
<reference evidence="3 4" key="1">
    <citation type="submission" date="2019-03" db="EMBL/GenBank/DDBJ databases">
        <title>Genomic Encyclopedia of Type Strains, Phase IV (KMG-IV): sequencing the most valuable type-strain genomes for metagenomic binning, comparative biology and taxonomic classification.</title>
        <authorList>
            <person name="Goeker M."/>
        </authorList>
    </citation>
    <scope>NUCLEOTIDE SEQUENCE [LARGE SCALE GENOMIC DNA]</scope>
    <source>
        <strain evidence="3 4">DSM 103792</strain>
    </source>
</reference>
<dbReference type="Proteomes" id="UP000295375">
    <property type="component" value="Unassembled WGS sequence"/>
</dbReference>
<gene>
    <name evidence="3" type="ORF">EV696_104234</name>
</gene>
<dbReference type="EMBL" id="SNYM01000004">
    <property type="protein sequence ID" value="TDQ49528.1"/>
    <property type="molecule type" value="Genomic_DNA"/>
</dbReference>
<dbReference type="RefSeq" id="WP_133589195.1">
    <property type="nucleotide sequence ID" value="NZ_CP037953.1"/>
</dbReference>
<keyword evidence="4" id="KW-1185">Reference proteome</keyword>
<dbReference type="Pfam" id="PF20432">
    <property type="entry name" value="Xre-like-HTH"/>
    <property type="match status" value="1"/>
</dbReference>
<dbReference type="AlphaFoldDB" id="A0A4R6UQJ6"/>
<evidence type="ECO:0000259" key="1">
    <source>
        <dbReference type="Pfam" id="PF09722"/>
    </source>
</evidence>
<dbReference type="GO" id="GO:0003677">
    <property type="term" value="F:DNA binding"/>
    <property type="evidence" value="ECO:0007669"/>
    <property type="project" value="InterPro"/>
</dbReference>
<dbReference type="OrthoDB" id="565125at2"/>
<name>A0A4R6UQJ6_9GAMM</name>
<sequence length="123" mass="13646">MTAVHINQPDPGAVLCKALRRTQEAFELSNEELGKVIGKDRTTISRLYDKGYLSPDSKEGELATLLIRIYRGLYALVGGAGENMQHWLNTPNQHLQGQPRELLRSVTGLVAVLGYLDAMRGRI</sequence>
<feature type="domain" description="Antitoxin Xre-like helix-turn-helix" evidence="2">
    <location>
        <begin position="6"/>
        <end position="68"/>
    </location>
</feature>
<evidence type="ECO:0000313" key="4">
    <source>
        <dbReference type="Proteomes" id="UP000295375"/>
    </source>
</evidence>